<dbReference type="InterPro" id="IPR005632">
    <property type="entry name" value="Chaperone_Skp"/>
</dbReference>
<name>A0A1B1SCS8_9BACT</name>
<dbReference type="EMBL" id="CP015402">
    <property type="protein sequence ID" value="ANU64621.1"/>
    <property type="molecule type" value="Genomic_DNA"/>
</dbReference>
<dbReference type="OrthoDB" id="1524711at2"/>
<dbReference type="Proteomes" id="UP000306630">
    <property type="component" value="Unassembled WGS sequence"/>
</dbReference>
<keyword evidence="2 4" id="KW-0732">Signal</keyword>
<dbReference type="GO" id="GO:0050821">
    <property type="term" value="P:protein stabilization"/>
    <property type="evidence" value="ECO:0007669"/>
    <property type="project" value="TreeGrafter"/>
</dbReference>
<dbReference type="SMART" id="SM00935">
    <property type="entry name" value="OmpH"/>
    <property type="match status" value="1"/>
</dbReference>
<protein>
    <submittedName>
        <fullName evidence="6">OmpH family outer membrane protein</fullName>
    </submittedName>
</protein>
<feature type="signal peptide" evidence="4">
    <location>
        <begin position="1"/>
        <end position="19"/>
    </location>
</feature>
<reference evidence="6 8" key="3">
    <citation type="submission" date="2019-04" db="EMBL/GenBank/DDBJ databases">
        <title>Microbes associate with the intestines of laboratory mice.</title>
        <authorList>
            <person name="Navarre W."/>
            <person name="Wong E."/>
            <person name="Huang K."/>
            <person name="Tropini C."/>
            <person name="Ng K."/>
            <person name="Yu B."/>
        </authorList>
    </citation>
    <scope>NUCLEOTIDE SEQUENCE [LARGE SCALE GENOMIC DNA]</scope>
    <source>
        <strain evidence="6 8">NM06_A21</strain>
    </source>
</reference>
<evidence type="ECO:0000256" key="3">
    <source>
        <dbReference type="SAM" id="Coils"/>
    </source>
</evidence>
<dbReference type="SUPFAM" id="SSF111384">
    <property type="entry name" value="OmpH-like"/>
    <property type="match status" value="1"/>
</dbReference>
<proteinExistence type="inferred from homology"/>
<dbReference type="EMBL" id="SRYD01000058">
    <property type="protein sequence ID" value="TGY70683.1"/>
    <property type="molecule type" value="Genomic_DNA"/>
</dbReference>
<accession>A0A1B1SCS8</accession>
<dbReference type="InterPro" id="IPR024930">
    <property type="entry name" value="Skp_dom_sf"/>
</dbReference>
<organism evidence="5 7">
    <name type="scientific">Muribaculum intestinale</name>
    <dbReference type="NCBI Taxonomy" id="1796646"/>
    <lineage>
        <taxon>Bacteria</taxon>
        <taxon>Pseudomonadati</taxon>
        <taxon>Bacteroidota</taxon>
        <taxon>Bacteroidia</taxon>
        <taxon>Bacteroidales</taxon>
        <taxon>Muribaculaceae</taxon>
        <taxon>Muribaculum</taxon>
    </lineage>
</organism>
<dbReference type="RefSeq" id="WP_068961896.1">
    <property type="nucleotide sequence ID" value="NZ_CAJTAP010000016.1"/>
</dbReference>
<dbReference type="GeneID" id="65537873"/>
<evidence type="ECO:0000256" key="4">
    <source>
        <dbReference type="SAM" id="SignalP"/>
    </source>
</evidence>
<evidence type="ECO:0000313" key="8">
    <source>
        <dbReference type="Proteomes" id="UP000306630"/>
    </source>
</evidence>
<comment type="similarity">
    <text evidence="1">Belongs to the Skp family.</text>
</comment>
<keyword evidence="3" id="KW-0175">Coiled coil</keyword>
<feature type="coiled-coil region" evidence="3">
    <location>
        <begin position="43"/>
        <end position="70"/>
    </location>
</feature>
<dbReference type="GO" id="GO:0005829">
    <property type="term" value="C:cytosol"/>
    <property type="evidence" value="ECO:0007669"/>
    <property type="project" value="TreeGrafter"/>
</dbReference>
<dbReference type="Pfam" id="PF03938">
    <property type="entry name" value="OmpH"/>
    <property type="match status" value="1"/>
</dbReference>
<accession>A0A1Z2XFR4</accession>
<sequence>MIKKILLAVAVALPMFAAAQAPKFGVINTQSVMEALPDSKQVEEQILAASKKYEDEFAKLQEEMNKAVQEFQGLGADTPETIKQRRQQEIQDLYQKSEQFRQTATQDLQRQHEQLMAPVVQKVTNAINSVGKEQGMTFIFEQAMPLYVGTDVVDITPLVKTSLGLK</sequence>
<evidence type="ECO:0000313" key="7">
    <source>
        <dbReference type="Proteomes" id="UP000186351"/>
    </source>
</evidence>
<dbReference type="KEGG" id="pary:A4V02_13415"/>
<dbReference type="Proteomes" id="UP000186351">
    <property type="component" value="Chromosome"/>
</dbReference>
<reference evidence="7" key="1">
    <citation type="submission" date="2016-04" db="EMBL/GenBank/DDBJ databases">
        <title>Complete Genome Sequences of Twelve Strains of a Stable Defined Moderately Diverse Mouse Microbiota 2 (sDMDMm2).</title>
        <authorList>
            <person name="Uchimura Y."/>
            <person name="Wyss M."/>
            <person name="Brugiroux S."/>
            <person name="Limenitakis J.P."/>
            <person name="Stecher B."/>
            <person name="McCoy K.D."/>
            <person name="Macpherson A.J."/>
        </authorList>
    </citation>
    <scope>NUCLEOTIDE SEQUENCE [LARGE SCALE GENOMIC DNA]</scope>
    <source>
        <strain evidence="7">YL27</strain>
    </source>
</reference>
<reference evidence="5" key="2">
    <citation type="submission" date="2017-04" db="EMBL/GenBank/DDBJ databases">
        <title>Complete Genome Sequences of Twelve Strains of a Stable Defined Moderately Diverse Mouse Microbiota 2 (sDMDMm2).</title>
        <authorList>
            <person name="Uchimura Y."/>
            <person name="Wyss M."/>
            <person name="Brugiroux S."/>
            <person name="Limenitakis J.P."/>
            <person name="Stecher B."/>
            <person name="McCoy K.D."/>
            <person name="Macpherson A.J."/>
        </authorList>
    </citation>
    <scope>NUCLEOTIDE SEQUENCE</scope>
    <source>
        <strain evidence="5">YL27</strain>
    </source>
</reference>
<evidence type="ECO:0000256" key="2">
    <source>
        <dbReference type="ARBA" id="ARBA00022729"/>
    </source>
</evidence>
<keyword evidence="7" id="KW-1185">Reference proteome</keyword>
<dbReference type="Gene3D" id="3.30.910.20">
    <property type="entry name" value="Skp domain"/>
    <property type="match status" value="1"/>
</dbReference>
<gene>
    <name evidence="5" type="ORF">A4V02_13415</name>
    <name evidence="6" type="ORF">E5333_12430</name>
</gene>
<feature type="chain" id="PRO_5008529455" evidence="4">
    <location>
        <begin position="20"/>
        <end position="166"/>
    </location>
</feature>
<dbReference type="PANTHER" id="PTHR35089">
    <property type="entry name" value="CHAPERONE PROTEIN SKP"/>
    <property type="match status" value="1"/>
</dbReference>
<dbReference type="PANTHER" id="PTHR35089:SF1">
    <property type="entry name" value="CHAPERONE PROTEIN SKP"/>
    <property type="match status" value="1"/>
</dbReference>
<evidence type="ECO:0000313" key="6">
    <source>
        <dbReference type="EMBL" id="TGY70683.1"/>
    </source>
</evidence>
<evidence type="ECO:0000313" key="5">
    <source>
        <dbReference type="EMBL" id="ANU64621.1"/>
    </source>
</evidence>
<dbReference type="GO" id="GO:0051082">
    <property type="term" value="F:unfolded protein binding"/>
    <property type="evidence" value="ECO:0007669"/>
    <property type="project" value="InterPro"/>
</dbReference>
<dbReference type="STRING" id="1796646.A4V02_13415"/>
<dbReference type="AlphaFoldDB" id="A0A1B1SCS8"/>
<evidence type="ECO:0000256" key="1">
    <source>
        <dbReference type="ARBA" id="ARBA00009091"/>
    </source>
</evidence>